<evidence type="ECO:0000256" key="3">
    <source>
        <dbReference type="ARBA" id="ARBA00022741"/>
    </source>
</evidence>
<evidence type="ECO:0000256" key="5">
    <source>
        <dbReference type="ARBA" id="ARBA00022801"/>
    </source>
</evidence>
<keyword evidence="4 15" id="KW-0227">DNA damage</keyword>
<evidence type="ECO:0000256" key="1">
    <source>
        <dbReference type="ARBA" id="ARBA00007504"/>
    </source>
</evidence>
<dbReference type="GO" id="GO:0006281">
    <property type="term" value="P:DNA repair"/>
    <property type="evidence" value="ECO:0007669"/>
    <property type="project" value="UniProtKB-UniRule"/>
</dbReference>
<dbReference type="InterPro" id="IPR014001">
    <property type="entry name" value="Helicase_ATP-bd"/>
</dbReference>
<dbReference type="InterPro" id="IPR033454">
    <property type="entry name" value="RecG_wedge"/>
</dbReference>
<comment type="function">
    <text evidence="15">Plays a critical role in recombination and DNA repair. Helps process Holliday junction intermediates to mature products by catalyzing branch migration. Has replication fork regression activity, unwinds stalled or blocked replication forks to make a HJ that can be resolved. Has a DNA unwinding activity characteristic of a DNA helicase with 3'-5' polarity.</text>
</comment>
<dbReference type="InterPro" id="IPR004609">
    <property type="entry name" value="ATP-dep_DNA_helicase_RecG"/>
</dbReference>
<keyword evidence="9 15" id="KW-0233">DNA recombination</keyword>
<keyword evidence="10 15" id="KW-0234">DNA repair</keyword>
<dbReference type="SMART" id="SM00487">
    <property type="entry name" value="DEXDc"/>
    <property type="match status" value="1"/>
</dbReference>
<dbReference type="Proteomes" id="UP001198962">
    <property type="component" value="Unassembled WGS sequence"/>
</dbReference>
<dbReference type="GO" id="GO:0043138">
    <property type="term" value="F:3'-5' DNA helicase activity"/>
    <property type="evidence" value="ECO:0007669"/>
    <property type="project" value="UniProtKB-EC"/>
</dbReference>
<evidence type="ECO:0000313" key="19">
    <source>
        <dbReference type="Proteomes" id="UP001198962"/>
    </source>
</evidence>
<comment type="catalytic activity">
    <reaction evidence="14 15">
        <text>ATP + H2O = ADP + phosphate + H(+)</text>
        <dbReference type="Rhea" id="RHEA:13065"/>
        <dbReference type="ChEBI" id="CHEBI:15377"/>
        <dbReference type="ChEBI" id="CHEBI:15378"/>
        <dbReference type="ChEBI" id="CHEBI:30616"/>
        <dbReference type="ChEBI" id="CHEBI:43474"/>
        <dbReference type="ChEBI" id="CHEBI:456216"/>
        <dbReference type="EC" id="5.6.2.4"/>
    </reaction>
</comment>
<dbReference type="NCBIfam" id="NF008168">
    <property type="entry name" value="PRK10917.2-2"/>
    <property type="match status" value="1"/>
</dbReference>
<keyword evidence="6 15" id="KW-0347">Helicase</keyword>
<dbReference type="InterPro" id="IPR027417">
    <property type="entry name" value="P-loop_NTPase"/>
</dbReference>
<keyword evidence="11" id="KW-0413">Isomerase</keyword>
<name>A0AAE3ASA0_9FIRM</name>
<dbReference type="Pfam" id="PF19833">
    <property type="entry name" value="RecG_dom3_C"/>
    <property type="match status" value="1"/>
</dbReference>
<feature type="domain" description="Helicase C-terminal" evidence="17">
    <location>
        <begin position="461"/>
        <end position="620"/>
    </location>
</feature>
<evidence type="ECO:0000256" key="2">
    <source>
        <dbReference type="ARBA" id="ARBA00017846"/>
    </source>
</evidence>
<dbReference type="RefSeq" id="WP_308451469.1">
    <property type="nucleotide sequence ID" value="NZ_JAJEPU010000024.1"/>
</dbReference>
<evidence type="ECO:0000256" key="13">
    <source>
        <dbReference type="ARBA" id="ARBA00034808"/>
    </source>
</evidence>
<dbReference type="Pfam" id="PF00270">
    <property type="entry name" value="DEAD"/>
    <property type="match status" value="1"/>
</dbReference>
<evidence type="ECO:0000256" key="9">
    <source>
        <dbReference type="ARBA" id="ARBA00023172"/>
    </source>
</evidence>
<evidence type="ECO:0000256" key="11">
    <source>
        <dbReference type="ARBA" id="ARBA00023235"/>
    </source>
</evidence>
<comment type="caution">
    <text evidence="18">The sequence shown here is derived from an EMBL/GenBank/DDBJ whole genome shotgun (WGS) entry which is preliminary data.</text>
</comment>
<evidence type="ECO:0000256" key="6">
    <source>
        <dbReference type="ARBA" id="ARBA00022806"/>
    </source>
</evidence>
<reference evidence="18" key="1">
    <citation type="submission" date="2021-10" db="EMBL/GenBank/DDBJ databases">
        <title>Anaerobic single-cell dispensing facilitates the cultivation of human gut bacteria.</title>
        <authorList>
            <person name="Afrizal A."/>
        </authorList>
    </citation>
    <scope>NUCLEOTIDE SEQUENCE</scope>
    <source>
        <strain evidence="18">CLA-AA-H274</strain>
    </source>
</reference>
<dbReference type="NCBIfam" id="TIGR00643">
    <property type="entry name" value="recG"/>
    <property type="match status" value="1"/>
</dbReference>
<dbReference type="SUPFAM" id="SSF52540">
    <property type="entry name" value="P-loop containing nucleoside triphosphate hydrolases"/>
    <property type="match status" value="2"/>
</dbReference>
<protein>
    <recommendedName>
        <fullName evidence="2 15">ATP-dependent DNA helicase RecG</fullName>
        <ecNumber evidence="13 15">5.6.2.4</ecNumber>
    </recommendedName>
</protein>
<comment type="catalytic activity">
    <reaction evidence="12 15">
        <text>Couples ATP hydrolysis with the unwinding of duplex DNA by translocating in the 3'-5' direction.</text>
        <dbReference type="EC" id="5.6.2.4"/>
    </reaction>
</comment>
<dbReference type="Gene3D" id="3.40.50.300">
    <property type="entry name" value="P-loop containing nucleotide triphosphate hydrolases"/>
    <property type="match status" value="2"/>
</dbReference>
<dbReference type="GO" id="GO:0003677">
    <property type="term" value="F:DNA binding"/>
    <property type="evidence" value="ECO:0007669"/>
    <property type="project" value="UniProtKB-KW"/>
</dbReference>
<accession>A0AAE3ASA0</accession>
<evidence type="ECO:0000256" key="15">
    <source>
        <dbReference type="RuleBase" id="RU363016"/>
    </source>
</evidence>
<evidence type="ECO:0000256" key="4">
    <source>
        <dbReference type="ARBA" id="ARBA00022763"/>
    </source>
</evidence>
<comment type="similarity">
    <text evidence="1 15">Belongs to the helicase family. RecG subfamily.</text>
</comment>
<dbReference type="PANTHER" id="PTHR47964">
    <property type="entry name" value="ATP-DEPENDENT DNA HELICASE HOMOLOG RECG, CHLOROPLASTIC"/>
    <property type="match status" value="1"/>
</dbReference>
<dbReference type="InterPro" id="IPR012340">
    <property type="entry name" value="NA-bd_OB-fold"/>
</dbReference>
<dbReference type="CDD" id="cd04488">
    <property type="entry name" value="RecG_wedge_OBF"/>
    <property type="match status" value="1"/>
</dbReference>
<dbReference type="InterPro" id="IPR001650">
    <property type="entry name" value="Helicase_C-like"/>
</dbReference>
<dbReference type="InterPro" id="IPR045562">
    <property type="entry name" value="RecG_dom3_C"/>
</dbReference>
<dbReference type="GO" id="GO:0006310">
    <property type="term" value="P:DNA recombination"/>
    <property type="evidence" value="ECO:0007669"/>
    <property type="project" value="UniProtKB-UniRule"/>
</dbReference>
<dbReference type="InterPro" id="IPR047112">
    <property type="entry name" value="RecG/Mfd"/>
</dbReference>
<organism evidence="18 19">
    <name type="scientific">Brotaphodocola catenula</name>
    <dbReference type="NCBI Taxonomy" id="2885361"/>
    <lineage>
        <taxon>Bacteria</taxon>
        <taxon>Bacillati</taxon>
        <taxon>Bacillota</taxon>
        <taxon>Clostridia</taxon>
        <taxon>Lachnospirales</taxon>
        <taxon>Lachnospiraceae</taxon>
        <taxon>Brotaphodocola</taxon>
    </lineage>
</organism>
<dbReference type="Pfam" id="PF00271">
    <property type="entry name" value="Helicase_C"/>
    <property type="match status" value="1"/>
</dbReference>
<dbReference type="PROSITE" id="PS51192">
    <property type="entry name" value="HELICASE_ATP_BIND_1"/>
    <property type="match status" value="1"/>
</dbReference>
<dbReference type="GO" id="GO:0016787">
    <property type="term" value="F:hydrolase activity"/>
    <property type="evidence" value="ECO:0007669"/>
    <property type="project" value="UniProtKB-KW"/>
</dbReference>
<proteinExistence type="inferred from homology"/>
<evidence type="ECO:0000259" key="16">
    <source>
        <dbReference type="PROSITE" id="PS51192"/>
    </source>
</evidence>
<dbReference type="PANTHER" id="PTHR47964:SF1">
    <property type="entry name" value="ATP-DEPENDENT DNA HELICASE HOMOLOG RECG, CHLOROPLASTIC"/>
    <property type="match status" value="1"/>
</dbReference>
<keyword evidence="19" id="KW-1185">Reference proteome</keyword>
<dbReference type="EMBL" id="JAJEPU010000024">
    <property type="protein sequence ID" value="MCC2165039.1"/>
    <property type="molecule type" value="Genomic_DNA"/>
</dbReference>
<gene>
    <name evidence="18" type="primary">recG</name>
    <name evidence="18" type="ORF">LKD32_09170</name>
</gene>
<evidence type="ECO:0000313" key="18">
    <source>
        <dbReference type="EMBL" id="MCC2165039.1"/>
    </source>
</evidence>
<evidence type="ECO:0000256" key="12">
    <source>
        <dbReference type="ARBA" id="ARBA00034617"/>
    </source>
</evidence>
<evidence type="ECO:0000256" key="14">
    <source>
        <dbReference type="ARBA" id="ARBA00048988"/>
    </source>
</evidence>
<dbReference type="Pfam" id="PF17191">
    <property type="entry name" value="RecG_wedge"/>
    <property type="match status" value="1"/>
</dbReference>
<dbReference type="Gene3D" id="2.40.50.140">
    <property type="entry name" value="Nucleic acid-binding proteins"/>
    <property type="match status" value="1"/>
</dbReference>
<dbReference type="SMART" id="SM00490">
    <property type="entry name" value="HELICc"/>
    <property type="match status" value="1"/>
</dbReference>
<dbReference type="CDD" id="cd17992">
    <property type="entry name" value="DEXHc_RecG"/>
    <property type="match status" value="1"/>
</dbReference>
<feature type="domain" description="Helicase ATP-binding" evidence="16">
    <location>
        <begin position="270"/>
        <end position="442"/>
    </location>
</feature>
<evidence type="ECO:0000256" key="8">
    <source>
        <dbReference type="ARBA" id="ARBA00023125"/>
    </source>
</evidence>
<keyword evidence="8" id="KW-0238">DNA-binding</keyword>
<dbReference type="AlphaFoldDB" id="A0AAE3ASA0"/>
<dbReference type="InterPro" id="IPR011545">
    <property type="entry name" value="DEAD/DEAH_box_helicase_dom"/>
</dbReference>
<dbReference type="PROSITE" id="PS51194">
    <property type="entry name" value="HELICASE_CTER"/>
    <property type="match status" value="1"/>
</dbReference>
<evidence type="ECO:0000256" key="10">
    <source>
        <dbReference type="ARBA" id="ARBA00023204"/>
    </source>
</evidence>
<dbReference type="NCBIfam" id="NF008165">
    <property type="entry name" value="PRK10917.1-3"/>
    <property type="match status" value="1"/>
</dbReference>
<keyword evidence="5 15" id="KW-0378">Hydrolase</keyword>
<evidence type="ECO:0000256" key="7">
    <source>
        <dbReference type="ARBA" id="ARBA00022840"/>
    </source>
</evidence>
<keyword evidence="3 15" id="KW-0547">Nucleotide-binding</keyword>
<evidence type="ECO:0000259" key="17">
    <source>
        <dbReference type="PROSITE" id="PS51194"/>
    </source>
</evidence>
<dbReference type="SUPFAM" id="SSF50249">
    <property type="entry name" value="Nucleic acid-binding proteins"/>
    <property type="match status" value="1"/>
</dbReference>
<dbReference type="GO" id="GO:0005524">
    <property type="term" value="F:ATP binding"/>
    <property type="evidence" value="ECO:0007669"/>
    <property type="project" value="UniProtKB-KW"/>
</dbReference>
<sequence length="692" mass="78131">MNQEPITSLKGIGEKTGALFQKLGIETVDDLLHDYPRGYDSYDLPTPIESVREGEIVAVSGALLKTASVRRFKQTELTLASVKDRSGVMQLTWYHMPYLRATLQMGKRFVFRGKVVKKGSRLELEQPEIFSLEDYERVMGSMRPVYGQTKGLGNKAIVRAMEEAFARRTMEREYLPEDLRSRYELAEYNYALEHIHFPADRAELLMARKRLVFDEFFFFLLAVRRLKEKRQDQTSSFVMHHAEKVDAFEARLPYALTSAQKRTLTEVQRDLESGLVMNRLVQGDVGSGKTVIAILALLQTAYNGFQGALMAPTEVLARQHFESMQELFEKWGVTKRVVLVTGSMTAKEKREAYKKIASHEADIIVGTHALIQENVHYDNLALVITDEQHRFGVGQRESLGQKGAESLKDLAGTLPHVLVMSATPIPRTLAIILYGDLDISVIDEMPVGRLPIKNCVVDTGYRDRAYQFLAKELGAGHQAYVICPMVEASEMIEAENVLDYTKLLRERLPGARIEYLHGRMKGKEKNKIMEAFASGEIQILVSTTVVEVGVNVPNATVMMIENAERFGLAQLHQLRGRVGRGKAQSYCIMVNGSDQDGTQERLDILNRSNDGFYIASEDLKLRGPGDFFGMRQSGDLEFRLADIFTDADLLKTVAREVDALLKSDPELIDPDHEALRERMDVYVSKGYEKLNL</sequence>
<dbReference type="EC" id="5.6.2.4" evidence="13 15"/>
<keyword evidence="7 15" id="KW-0067">ATP-binding</keyword>